<comment type="caution">
    <text evidence="1">The sequence shown here is derived from an EMBL/GenBank/DDBJ whole genome shotgun (WGS) entry which is preliminary data.</text>
</comment>
<gene>
    <name evidence="1" type="ORF">ENN90_15170</name>
</gene>
<sequence length="245" mass="28375">MKTRFEKRLIGCDQVAINQKLDLWQDATAQLNDLSRSWDEYFEEPFTPELITGALRTKPVEYFIQVHFIQNDPELAKLAEAQRVKMEKLIEITDFPDYEQLKNTIVAFKDWLVRKNFQNELENSIEKLYIDEKYVFPDAIKASIEDQHTYFTRDEYENAALELIENVCAAINAINDLGGNISGKDLPYILQSCITTGTGAKTFGELKSGASESRFFVPRLFPNWGMFQREDNALLLHVKTNLKFQ</sequence>
<proteinExistence type="predicted"/>
<name>A0A831LU20_9BACT</name>
<protein>
    <submittedName>
        <fullName evidence="1">Uncharacterized protein</fullName>
    </submittedName>
</protein>
<reference evidence="1" key="1">
    <citation type="journal article" date="2020" name="mSystems">
        <title>Genome- and Community-Level Interaction Insights into Carbon Utilization and Element Cycling Functions of Hydrothermarchaeota in Hydrothermal Sediment.</title>
        <authorList>
            <person name="Zhou Z."/>
            <person name="Liu Y."/>
            <person name="Xu W."/>
            <person name="Pan J."/>
            <person name="Luo Z.H."/>
            <person name="Li M."/>
        </authorList>
    </citation>
    <scope>NUCLEOTIDE SEQUENCE [LARGE SCALE GENOMIC DNA]</scope>
    <source>
        <strain evidence="1">SpSt-1217</strain>
    </source>
</reference>
<dbReference type="AlphaFoldDB" id="A0A831LU20"/>
<evidence type="ECO:0000313" key="1">
    <source>
        <dbReference type="EMBL" id="HDR52937.1"/>
    </source>
</evidence>
<dbReference type="EMBL" id="DSDK01000851">
    <property type="protein sequence ID" value="HDR52937.1"/>
    <property type="molecule type" value="Genomic_DNA"/>
</dbReference>
<dbReference type="Proteomes" id="UP000886047">
    <property type="component" value="Unassembled WGS sequence"/>
</dbReference>
<accession>A0A831LU20</accession>
<organism evidence="1">
    <name type="scientific">Mariniphaga anaerophila</name>
    <dbReference type="NCBI Taxonomy" id="1484053"/>
    <lineage>
        <taxon>Bacteria</taxon>
        <taxon>Pseudomonadati</taxon>
        <taxon>Bacteroidota</taxon>
        <taxon>Bacteroidia</taxon>
        <taxon>Marinilabiliales</taxon>
        <taxon>Prolixibacteraceae</taxon>
        <taxon>Mariniphaga</taxon>
    </lineage>
</organism>